<evidence type="ECO:0000256" key="1">
    <source>
        <dbReference type="ARBA" id="ARBA00007626"/>
    </source>
</evidence>
<dbReference type="Pfam" id="PF13041">
    <property type="entry name" value="PPR_2"/>
    <property type="match status" value="2"/>
</dbReference>
<evidence type="ECO:0000256" key="3">
    <source>
        <dbReference type="PROSITE-ProRule" id="PRU00708"/>
    </source>
</evidence>
<feature type="repeat" description="PPR" evidence="3">
    <location>
        <begin position="345"/>
        <end position="379"/>
    </location>
</feature>
<evidence type="ECO:0000313" key="5">
    <source>
        <dbReference type="Proteomes" id="UP000289340"/>
    </source>
</evidence>
<feature type="repeat" description="PPR" evidence="3">
    <location>
        <begin position="177"/>
        <end position="211"/>
    </location>
</feature>
<name>A0A445FIP6_GLYSO</name>
<organism evidence="4 5">
    <name type="scientific">Glycine soja</name>
    <name type="common">Wild soybean</name>
    <dbReference type="NCBI Taxonomy" id="3848"/>
    <lineage>
        <taxon>Eukaryota</taxon>
        <taxon>Viridiplantae</taxon>
        <taxon>Streptophyta</taxon>
        <taxon>Embryophyta</taxon>
        <taxon>Tracheophyta</taxon>
        <taxon>Spermatophyta</taxon>
        <taxon>Magnoliopsida</taxon>
        <taxon>eudicotyledons</taxon>
        <taxon>Gunneridae</taxon>
        <taxon>Pentapetalae</taxon>
        <taxon>rosids</taxon>
        <taxon>fabids</taxon>
        <taxon>Fabales</taxon>
        <taxon>Fabaceae</taxon>
        <taxon>Papilionoideae</taxon>
        <taxon>50 kb inversion clade</taxon>
        <taxon>NPAAA clade</taxon>
        <taxon>indigoferoid/millettioid clade</taxon>
        <taxon>Phaseoleae</taxon>
        <taxon>Glycine</taxon>
        <taxon>Glycine subgen. Soja</taxon>
    </lineage>
</organism>
<accession>A0A445FIP6</accession>
<dbReference type="Proteomes" id="UP000289340">
    <property type="component" value="Chromosome 19"/>
</dbReference>
<dbReference type="EMBL" id="QZWG01000019">
    <property type="protein sequence ID" value="RZB48663.1"/>
    <property type="molecule type" value="Genomic_DNA"/>
</dbReference>
<dbReference type="PANTHER" id="PTHR47941">
    <property type="entry name" value="PENTATRICOPEPTIDE REPEAT-CONTAINING PROTEIN 3, MITOCHONDRIAL"/>
    <property type="match status" value="1"/>
</dbReference>
<feature type="repeat" description="PPR" evidence="3">
    <location>
        <begin position="282"/>
        <end position="316"/>
    </location>
</feature>
<proteinExistence type="inferred from homology"/>
<feature type="repeat" description="PPR" evidence="3">
    <location>
        <begin position="380"/>
        <end position="409"/>
    </location>
</feature>
<dbReference type="Pfam" id="PF13812">
    <property type="entry name" value="PPR_3"/>
    <property type="match status" value="1"/>
</dbReference>
<comment type="caution">
    <text evidence="4">The sequence shown here is derived from an EMBL/GenBank/DDBJ whole genome shotgun (WGS) entry which is preliminary data.</text>
</comment>
<dbReference type="InterPro" id="IPR002885">
    <property type="entry name" value="PPR_rpt"/>
</dbReference>
<dbReference type="InterPro" id="IPR011990">
    <property type="entry name" value="TPR-like_helical_dom_sf"/>
</dbReference>
<comment type="similarity">
    <text evidence="1">Belongs to the PPR family. P subfamily.</text>
</comment>
<feature type="repeat" description="PPR" evidence="3">
    <location>
        <begin position="247"/>
        <end position="281"/>
    </location>
</feature>
<dbReference type="SMR" id="A0A445FIP6"/>
<reference evidence="4 5" key="1">
    <citation type="submission" date="2018-09" db="EMBL/GenBank/DDBJ databases">
        <title>A high-quality reference genome of wild soybean provides a powerful tool to mine soybean genomes.</title>
        <authorList>
            <person name="Xie M."/>
            <person name="Chung C.Y.L."/>
            <person name="Li M.-W."/>
            <person name="Wong F.-L."/>
            <person name="Chan T.-F."/>
            <person name="Lam H.-M."/>
        </authorList>
    </citation>
    <scope>NUCLEOTIDE SEQUENCE [LARGE SCALE GENOMIC DNA]</scope>
    <source>
        <strain evidence="5">cv. W05</strain>
        <tissue evidence="4">Hypocotyl of etiolated seedlings</tissue>
    </source>
</reference>
<keyword evidence="5" id="KW-1185">Reference proteome</keyword>
<gene>
    <name evidence="4" type="ORF">D0Y65_051934</name>
</gene>
<sequence>MKNSSSSNVNYIAEGVLARHTMGFGARSALRLRPNSHFNNSICFFCSQSLTLCESDPQYQNRLQKVQKLETLLNRGRTVTARRFLRSLLLTKTAFSSLSELHAHVSKPLFSDTLLWLCSVSKMLDEATDLYSSMRKDGFIPSTRSVNRLLRTLVDSRHFEKTLPVFADVVDSGIRPDAVTYGKAVQAAVMLKDLDKGFELMKSMEKDGMGPSVFAYNLILGGLCKVRRIKDARKLFDKTIQRNVVPNTVTYNTLIDGYCKVGDIEEAFGFKERMREQNVECNLVTYNSLLNGLCGSGRVEDAKEVLLEMEDSGFLPGGFLSFVFDDHSNVAGDDSLFDGKEIRIDEQTYCILLNGLCRVGRIEKAEEVLAKLVENGVTSSKISYNILVNAYCQEGDLKKAILTTEQMEE</sequence>
<feature type="repeat" description="PPR" evidence="3">
    <location>
        <begin position="212"/>
        <end position="246"/>
    </location>
</feature>
<dbReference type="NCBIfam" id="TIGR00756">
    <property type="entry name" value="PPR"/>
    <property type="match status" value="5"/>
</dbReference>
<protein>
    <submittedName>
        <fullName evidence="4">Pentatricopeptide repeat-containing protein, mitochondrial</fullName>
    </submittedName>
</protein>
<evidence type="ECO:0000256" key="2">
    <source>
        <dbReference type="ARBA" id="ARBA00022737"/>
    </source>
</evidence>
<dbReference type="Gene3D" id="1.25.40.10">
    <property type="entry name" value="Tetratricopeptide repeat domain"/>
    <property type="match status" value="3"/>
</dbReference>
<dbReference type="Pfam" id="PF01535">
    <property type="entry name" value="PPR"/>
    <property type="match status" value="1"/>
</dbReference>
<dbReference type="AlphaFoldDB" id="A0A445FIP6"/>
<dbReference type="PROSITE" id="PS51375">
    <property type="entry name" value="PPR"/>
    <property type="match status" value="6"/>
</dbReference>
<dbReference type="Gramene" id="XM_028360978.1">
    <property type="protein sequence ID" value="XP_028216779.1"/>
    <property type="gene ID" value="LOC114398865"/>
</dbReference>
<keyword evidence="2" id="KW-0677">Repeat</keyword>
<evidence type="ECO:0000313" key="4">
    <source>
        <dbReference type="EMBL" id="RZB48663.1"/>
    </source>
</evidence>